<dbReference type="SUPFAM" id="SSF46689">
    <property type="entry name" value="Homeodomain-like"/>
    <property type="match status" value="1"/>
</dbReference>
<dbReference type="InterPro" id="IPR009057">
    <property type="entry name" value="Homeodomain-like_sf"/>
</dbReference>
<reference evidence="12 13" key="1">
    <citation type="submission" date="2024-03" db="EMBL/GenBank/DDBJ databases">
        <title>Complete genome sequence of the green alga Chloropicon roscoffensis RCC1871.</title>
        <authorList>
            <person name="Lemieux C."/>
            <person name="Pombert J.-F."/>
            <person name="Otis C."/>
            <person name="Turmel M."/>
        </authorList>
    </citation>
    <scope>NUCLEOTIDE SEQUENCE [LARGE SCALE GENOMIC DNA]</scope>
    <source>
        <strain evidence="12 13">RCC1871</strain>
    </source>
</reference>
<keyword evidence="4" id="KW-0805">Transcription regulation</keyword>
<keyword evidence="5" id="KW-0238">DNA-binding</keyword>
<evidence type="ECO:0000256" key="1">
    <source>
        <dbReference type="ARBA" id="ARBA00004286"/>
    </source>
</evidence>
<dbReference type="EMBL" id="CP151518">
    <property type="protein sequence ID" value="WZN67219.1"/>
    <property type="molecule type" value="Genomic_DNA"/>
</dbReference>
<dbReference type="AlphaFoldDB" id="A0AAX4PNY3"/>
<dbReference type="Proteomes" id="UP001472866">
    <property type="component" value="Chromosome 18"/>
</dbReference>
<organism evidence="12 13">
    <name type="scientific">Chloropicon roscoffensis</name>
    <dbReference type="NCBI Taxonomy" id="1461544"/>
    <lineage>
        <taxon>Eukaryota</taxon>
        <taxon>Viridiplantae</taxon>
        <taxon>Chlorophyta</taxon>
        <taxon>Chloropicophyceae</taxon>
        <taxon>Chloropicales</taxon>
        <taxon>Chloropicaceae</taxon>
        <taxon>Chloropicon</taxon>
    </lineage>
</organism>
<dbReference type="PANTHER" id="PTHR46267:SF15">
    <property type="entry name" value="WINGED HELIX-TURN-HELIX TRANSCRIPTION REPRESSOR DNA-BINDING PROTEIN-RELATED"/>
    <property type="match status" value="1"/>
</dbReference>
<name>A0AAX4PNY3_9CHLO</name>
<evidence type="ECO:0000259" key="11">
    <source>
        <dbReference type="PROSITE" id="PS51294"/>
    </source>
</evidence>
<dbReference type="InterPro" id="IPR044597">
    <property type="entry name" value="SMH1-6"/>
</dbReference>
<evidence type="ECO:0000256" key="3">
    <source>
        <dbReference type="ARBA" id="ARBA00022454"/>
    </source>
</evidence>
<evidence type="ECO:0000256" key="2">
    <source>
        <dbReference type="ARBA" id="ARBA00004604"/>
    </source>
</evidence>
<feature type="domain" description="HTH myb-type" evidence="11">
    <location>
        <begin position="1"/>
        <end position="61"/>
    </location>
</feature>
<feature type="region of interest" description="Disordered" evidence="9">
    <location>
        <begin position="1"/>
        <end position="24"/>
    </location>
</feature>
<dbReference type="Pfam" id="PF00249">
    <property type="entry name" value="Myb_DNA-binding"/>
    <property type="match status" value="1"/>
</dbReference>
<evidence type="ECO:0000256" key="4">
    <source>
        <dbReference type="ARBA" id="ARBA00023015"/>
    </source>
</evidence>
<dbReference type="SMART" id="SM00717">
    <property type="entry name" value="SANT"/>
    <property type="match status" value="1"/>
</dbReference>
<keyword evidence="8" id="KW-0175">Coiled coil</keyword>
<feature type="compositionally biased region" description="Basic and acidic residues" evidence="9">
    <location>
        <begin position="14"/>
        <end position="24"/>
    </location>
</feature>
<dbReference type="PROSITE" id="PS51294">
    <property type="entry name" value="HTH_MYB"/>
    <property type="match status" value="1"/>
</dbReference>
<protein>
    <submittedName>
        <fullName evidence="12">Telomere repeat-binding factor</fullName>
    </submittedName>
</protein>
<keyword evidence="3" id="KW-0158">Chromosome</keyword>
<feature type="domain" description="Myb-like" evidence="10">
    <location>
        <begin position="1"/>
        <end position="57"/>
    </location>
</feature>
<dbReference type="GO" id="GO:0005730">
    <property type="term" value="C:nucleolus"/>
    <property type="evidence" value="ECO:0007669"/>
    <property type="project" value="UniProtKB-SubCell"/>
</dbReference>
<evidence type="ECO:0000259" key="10">
    <source>
        <dbReference type="PROSITE" id="PS50090"/>
    </source>
</evidence>
<evidence type="ECO:0000256" key="8">
    <source>
        <dbReference type="SAM" id="Coils"/>
    </source>
</evidence>
<dbReference type="FunFam" id="1.10.10.60:FF:000168">
    <property type="entry name" value="Telomere repeat-binding factor 1"/>
    <property type="match status" value="1"/>
</dbReference>
<feature type="coiled-coil region" evidence="8">
    <location>
        <begin position="302"/>
        <end position="332"/>
    </location>
</feature>
<evidence type="ECO:0000256" key="7">
    <source>
        <dbReference type="ARBA" id="ARBA00023242"/>
    </source>
</evidence>
<evidence type="ECO:0000313" key="13">
    <source>
        <dbReference type="Proteomes" id="UP001472866"/>
    </source>
</evidence>
<dbReference type="CDD" id="cd11660">
    <property type="entry name" value="SANT_TRF"/>
    <property type="match status" value="1"/>
</dbReference>
<comment type="subcellular location">
    <subcellularLocation>
        <location evidence="1">Chromosome</location>
    </subcellularLocation>
    <subcellularLocation>
        <location evidence="2">Nucleus</location>
        <location evidence="2">Nucleolus</location>
    </subcellularLocation>
</comment>
<feature type="region of interest" description="Disordered" evidence="9">
    <location>
        <begin position="150"/>
        <end position="188"/>
    </location>
</feature>
<dbReference type="InterPro" id="IPR017930">
    <property type="entry name" value="Myb_dom"/>
</dbReference>
<keyword evidence="7" id="KW-0539">Nucleus</keyword>
<proteinExistence type="predicted"/>
<evidence type="ECO:0000256" key="5">
    <source>
        <dbReference type="ARBA" id="ARBA00023125"/>
    </source>
</evidence>
<dbReference type="PROSITE" id="PS50090">
    <property type="entry name" value="MYB_LIKE"/>
    <property type="match status" value="1"/>
</dbReference>
<dbReference type="GO" id="GO:0003691">
    <property type="term" value="F:double-stranded telomeric DNA binding"/>
    <property type="evidence" value="ECO:0007669"/>
    <property type="project" value="InterPro"/>
</dbReference>
<dbReference type="Gene3D" id="1.10.246.220">
    <property type="match status" value="1"/>
</dbReference>
<dbReference type="PANTHER" id="PTHR46267">
    <property type="entry name" value="SINGLE MYB HISTONE 4"/>
    <property type="match status" value="1"/>
</dbReference>
<evidence type="ECO:0000313" key="12">
    <source>
        <dbReference type="EMBL" id="WZN67219.1"/>
    </source>
</evidence>
<evidence type="ECO:0000256" key="6">
    <source>
        <dbReference type="ARBA" id="ARBA00023163"/>
    </source>
</evidence>
<gene>
    <name evidence="12" type="ORF">HKI87_18g87910</name>
</gene>
<accession>A0AAX4PNY3</accession>
<keyword evidence="13" id="KW-1185">Reference proteome</keyword>
<feature type="region of interest" description="Disordered" evidence="9">
    <location>
        <begin position="58"/>
        <end position="109"/>
    </location>
</feature>
<dbReference type="GO" id="GO:0005694">
    <property type="term" value="C:chromosome"/>
    <property type="evidence" value="ECO:0007669"/>
    <property type="project" value="UniProtKB-SubCell"/>
</dbReference>
<dbReference type="InterPro" id="IPR001005">
    <property type="entry name" value="SANT/Myb"/>
</dbReference>
<feature type="compositionally biased region" description="Basic and acidic residues" evidence="9">
    <location>
        <begin position="58"/>
        <end position="70"/>
    </location>
</feature>
<sequence length="343" mass="37622">MGVSKKRWTEDEERALREGVEKHGTGRWKHIKTDNDFSEILSLRSNVDLKDKWRNILVARGEREKPSAVRKERKRRQQEQQQRQREGGSPNSGGGAEAPDTPPQLGGAHEAKGARYADGAMATSSAWPAEEAAGAANTKDGDRSVAAGLHRPTQTEASAARREVQAHEAGTAMAPSSGSPNGPTPARPLSAEEMVIAAIIALKDDRLATCRAIHSWMAERYRGSLNQVESVGSFQDVERKVAQMCQEKKLLLREEGYYDIAPWNTCRGNDSRLQEEWAWRIQQSSRVFSSADDAAEVAARAVAEALQAAETAENAMAEAVALERQATAMKKQEAAATRPIKKR</sequence>
<keyword evidence="6" id="KW-0804">Transcription</keyword>
<evidence type="ECO:0000256" key="9">
    <source>
        <dbReference type="SAM" id="MobiDB-lite"/>
    </source>
</evidence>